<dbReference type="PROSITE" id="PS50853">
    <property type="entry name" value="FN3"/>
    <property type="match status" value="3"/>
</dbReference>
<evidence type="ECO:0000256" key="6">
    <source>
        <dbReference type="ARBA" id="ARBA00023295"/>
    </source>
</evidence>
<evidence type="ECO:0000313" key="12">
    <source>
        <dbReference type="Proteomes" id="UP000609346"/>
    </source>
</evidence>
<dbReference type="PANTHER" id="PTHR35923:SF2">
    <property type="entry name" value="ENDOGLUCANASE"/>
    <property type="match status" value="1"/>
</dbReference>
<keyword evidence="4" id="KW-0136">Cellulose degradation</keyword>
<sequence length="818" mass="86291">MKRWGLMLLTAAMVCSMIATIGVRKTEAAAALGYYHTSGNRIVDEAGNPAIFNGLNWFGFETANYSPHGLWSYSLDSFLDQIKAHGYNLIRLPYSTQMFDAGSMPVSVNPNTNPDLVGLTPLQLMDRVVQKAGDRGIQIILDRHRPDSGGQSELWYTAQYSEARWISDWVMLAQHYANNPTVIGADLHNEPHGTASWGTGNLATDWRLAAERAGNAILAANPNWLILVEGISSNVQGDNGNYWWGGNLRGVQNYPVRLNVANRLVYSPHDYGPGVATQSWFSDPSFPNNMPALWDSYWGYISKNNIAPILMGEFGGRGVDTTSPEGIWQNKLVDYIKQNDLYWTYWCLNPNSGDTGGLLLDDWQTWNAPKQTMLDRIIKPLVVASTPSAPASISAAAGNAQVTLTWAASTGASSYNVKRASVSGGPYTTVATGVTGTTYTNTGLTNGSSYYYVVTAVNSSGESSNSSQASATPVAPATVPSAPTGLTATSGSAQVTLAWTASTSATSYNVKRATTSGGPYTTVATGVTGTSYTNTGLTNGTTYYYVVSAVNIAGESANSSVASATPTAPITAPSAPTGLTATAGNAQATLAWTASTGATSYSVKRSTTSGGAFTTIATGVTGTTYTDTGLTNGTTYYYVVSAVNSAGESTNSSVASATPAGSTTPTSSLVVQYKLSNANANDNQIYATFNIKNTGATAVSLSGLKLRYYLTKDSSTASLNYWVDYAQVGTSAVSGVFGTISPAKTTADTYLELSFSSAAGTIAPGGQSGDIQIRIAKSDWTNLNESNDYSFDGTKSAYADWNKVTLYQSGSLVWGLEP</sequence>
<feature type="domain" description="CBM3" evidence="10">
    <location>
        <begin position="665"/>
        <end position="818"/>
    </location>
</feature>
<dbReference type="EC" id="3.2.1.4" evidence="2"/>
<evidence type="ECO:0000256" key="2">
    <source>
        <dbReference type="ARBA" id="ARBA00012601"/>
    </source>
</evidence>
<dbReference type="Pfam" id="PF00150">
    <property type="entry name" value="Cellulase"/>
    <property type="match status" value="1"/>
</dbReference>
<keyword evidence="3" id="KW-0378">Hydrolase</keyword>
<evidence type="ECO:0000256" key="3">
    <source>
        <dbReference type="ARBA" id="ARBA00022801"/>
    </source>
</evidence>
<dbReference type="InterPro" id="IPR036966">
    <property type="entry name" value="CBM3_sf"/>
</dbReference>
<evidence type="ECO:0000256" key="1">
    <source>
        <dbReference type="ARBA" id="ARBA00000966"/>
    </source>
</evidence>
<protein>
    <recommendedName>
        <fullName evidence="2">cellulase</fullName>
        <ecNumber evidence="2">3.2.1.4</ecNumber>
    </recommendedName>
</protein>
<dbReference type="Pfam" id="PF00942">
    <property type="entry name" value="CBM_3"/>
    <property type="match status" value="1"/>
</dbReference>
<keyword evidence="6" id="KW-0326">Glycosidase</keyword>
<dbReference type="PROSITE" id="PS00659">
    <property type="entry name" value="GLYCOSYL_HYDROL_F5"/>
    <property type="match status" value="1"/>
</dbReference>
<dbReference type="Gene3D" id="3.20.20.80">
    <property type="entry name" value="Glycosidases"/>
    <property type="match status" value="1"/>
</dbReference>
<dbReference type="SUPFAM" id="SSF49265">
    <property type="entry name" value="Fibronectin type III"/>
    <property type="match status" value="2"/>
</dbReference>
<evidence type="ECO:0000256" key="7">
    <source>
        <dbReference type="ARBA" id="ARBA00023326"/>
    </source>
</evidence>
<dbReference type="InterPro" id="IPR017853">
    <property type="entry name" value="GH"/>
</dbReference>
<dbReference type="InterPro" id="IPR008965">
    <property type="entry name" value="CBM2/CBM3_carb-bd_dom_sf"/>
</dbReference>
<dbReference type="Pfam" id="PF00041">
    <property type="entry name" value="fn3"/>
    <property type="match status" value="2"/>
</dbReference>
<feature type="domain" description="Fibronectin type-III" evidence="9">
    <location>
        <begin position="386"/>
        <end position="477"/>
    </location>
</feature>
<feature type="signal peptide" evidence="8">
    <location>
        <begin position="1"/>
        <end position="21"/>
    </location>
</feature>
<dbReference type="SMART" id="SM00060">
    <property type="entry name" value="FN3"/>
    <property type="match status" value="3"/>
</dbReference>
<dbReference type="CDD" id="cd00063">
    <property type="entry name" value="FN3"/>
    <property type="match status" value="1"/>
</dbReference>
<dbReference type="PANTHER" id="PTHR35923">
    <property type="entry name" value="MAJOR EXTRACELLULAR ENDOGLUCANASE"/>
    <property type="match status" value="1"/>
</dbReference>
<evidence type="ECO:0000256" key="4">
    <source>
        <dbReference type="ARBA" id="ARBA00023001"/>
    </source>
</evidence>
<keyword evidence="12" id="KW-1185">Reference proteome</keyword>
<dbReference type="InterPro" id="IPR013783">
    <property type="entry name" value="Ig-like_fold"/>
</dbReference>
<proteinExistence type="predicted"/>
<dbReference type="SMART" id="SM01067">
    <property type="entry name" value="CBM_3"/>
    <property type="match status" value="1"/>
</dbReference>
<evidence type="ECO:0000259" key="10">
    <source>
        <dbReference type="PROSITE" id="PS51172"/>
    </source>
</evidence>
<evidence type="ECO:0000256" key="5">
    <source>
        <dbReference type="ARBA" id="ARBA00023277"/>
    </source>
</evidence>
<gene>
    <name evidence="11" type="ORF">H8B09_13725</name>
</gene>
<keyword evidence="8" id="KW-0732">Signal</keyword>
<dbReference type="InterPro" id="IPR003961">
    <property type="entry name" value="FN3_dom"/>
</dbReference>
<dbReference type="InterPro" id="IPR018087">
    <property type="entry name" value="Glyco_hydro_5_CS"/>
</dbReference>
<dbReference type="Gene3D" id="2.60.40.10">
    <property type="entry name" value="Immunoglobulins"/>
    <property type="match status" value="3"/>
</dbReference>
<dbReference type="PROSITE" id="PS51172">
    <property type="entry name" value="CBM3"/>
    <property type="match status" value="1"/>
</dbReference>
<evidence type="ECO:0000259" key="9">
    <source>
        <dbReference type="PROSITE" id="PS50853"/>
    </source>
</evidence>
<dbReference type="InterPro" id="IPR001547">
    <property type="entry name" value="Glyco_hydro_5"/>
</dbReference>
<reference evidence="11 12" key="1">
    <citation type="submission" date="2020-09" db="EMBL/GenBank/DDBJ databases">
        <title>Paenibacillus sp. strain PR3 16S rRNA gene Genome sequencing and assembly.</title>
        <authorList>
            <person name="Kim J."/>
        </authorList>
    </citation>
    <scope>NUCLEOTIDE SEQUENCE [LARGE SCALE GENOMIC DNA]</scope>
    <source>
        <strain evidence="11 12">PR3</strain>
    </source>
</reference>
<dbReference type="SUPFAM" id="SSF49384">
    <property type="entry name" value="Carbohydrate-binding domain"/>
    <property type="match status" value="1"/>
</dbReference>
<evidence type="ECO:0000313" key="11">
    <source>
        <dbReference type="EMBL" id="MBD3919818.1"/>
    </source>
</evidence>
<accession>A0ABR8MV87</accession>
<name>A0ABR8MV87_9BACL</name>
<comment type="caution">
    <text evidence="11">The sequence shown here is derived from an EMBL/GenBank/DDBJ whole genome shotgun (WGS) entry which is preliminary data.</text>
</comment>
<keyword evidence="7" id="KW-0624">Polysaccharide degradation</keyword>
<dbReference type="Gene3D" id="2.60.40.710">
    <property type="entry name" value="Endoglucanase-like"/>
    <property type="match status" value="1"/>
</dbReference>
<feature type="domain" description="Fibronectin type-III" evidence="9">
    <location>
        <begin position="572"/>
        <end position="666"/>
    </location>
</feature>
<evidence type="ECO:0000256" key="8">
    <source>
        <dbReference type="SAM" id="SignalP"/>
    </source>
</evidence>
<dbReference type="Proteomes" id="UP000609346">
    <property type="component" value="Unassembled WGS sequence"/>
</dbReference>
<dbReference type="EMBL" id="JACXZA010000003">
    <property type="protein sequence ID" value="MBD3919818.1"/>
    <property type="molecule type" value="Genomic_DNA"/>
</dbReference>
<dbReference type="InterPro" id="IPR036116">
    <property type="entry name" value="FN3_sf"/>
</dbReference>
<feature type="chain" id="PRO_5046265170" description="cellulase" evidence="8">
    <location>
        <begin position="22"/>
        <end position="818"/>
    </location>
</feature>
<dbReference type="SUPFAM" id="SSF51445">
    <property type="entry name" value="(Trans)glycosidases"/>
    <property type="match status" value="1"/>
</dbReference>
<keyword evidence="5" id="KW-0119">Carbohydrate metabolism</keyword>
<comment type="catalytic activity">
    <reaction evidence="1">
        <text>Endohydrolysis of (1-&gt;4)-beta-D-glucosidic linkages in cellulose, lichenin and cereal beta-D-glucans.</text>
        <dbReference type="EC" id="3.2.1.4"/>
    </reaction>
</comment>
<organism evidence="11 12">
    <name type="scientific">Paenibacillus terricola</name>
    <dbReference type="NCBI Taxonomy" id="2763503"/>
    <lineage>
        <taxon>Bacteria</taxon>
        <taxon>Bacillati</taxon>
        <taxon>Bacillota</taxon>
        <taxon>Bacilli</taxon>
        <taxon>Bacillales</taxon>
        <taxon>Paenibacillaceae</taxon>
        <taxon>Paenibacillus</taxon>
    </lineage>
</organism>
<dbReference type="InterPro" id="IPR001956">
    <property type="entry name" value="CBM3"/>
</dbReference>
<feature type="domain" description="Fibronectin type-III" evidence="9">
    <location>
        <begin position="479"/>
        <end position="570"/>
    </location>
</feature>